<feature type="signal peptide" evidence="2">
    <location>
        <begin position="1"/>
        <end position="23"/>
    </location>
</feature>
<organism evidence="3 4">
    <name type="scientific">Oceaniferula marina</name>
    <dbReference type="NCBI Taxonomy" id="2748318"/>
    <lineage>
        <taxon>Bacteria</taxon>
        <taxon>Pseudomonadati</taxon>
        <taxon>Verrucomicrobiota</taxon>
        <taxon>Verrucomicrobiia</taxon>
        <taxon>Verrucomicrobiales</taxon>
        <taxon>Verrucomicrobiaceae</taxon>
        <taxon>Oceaniferula</taxon>
    </lineage>
</organism>
<evidence type="ECO:0000313" key="4">
    <source>
        <dbReference type="Proteomes" id="UP000557872"/>
    </source>
</evidence>
<dbReference type="Pfam" id="PF16153">
    <property type="entry name" value="DUF4861"/>
    <property type="match status" value="1"/>
</dbReference>
<dbReference type="AlphaFoldDB" id="A0A851GC83"/>
<feature type="chain" id="PRO_5032610466" evidence="2">
    <location>
        <begin position="24"/>
        <end position="1128"/>
    </location>
</feature>
<comment type="caution">
    <text evidence="3">The sequence shown here is derived from an EMBL/GenBank/DDBJ whole genome shotgun (WGS) entry which is preliminary data.</text>
</comment>
<gene>
    <name evidence="3" type="ORF">HW115_05410</name>
</gene>
<proteinExistence type="predicted"/>
<keyword evidence="2" id="KW-0732">Signal</keyword>
<dbReference type="PANTHER" id="PTHR33886">
    <property type="entry name" value="UNSATURATED RHAMNOGALACTURONAN HYDROLASE (EUROFUNG)"/>
    <property type="match status" value="1"/>
</dbReference>
<dbReference type="Pfam" id="PF15892">
    <property type="entry name" value="BNR_4"/>
    <property type="match status" value="1"/>
</dbReference>
<dbReference type="SUPFAM" id="SSF48208">
    <property type="entry name" value="Six-hairpin glycosidases"/>
    <property type="match status" value="1"/>
</dbReference>
<name>A0A851GC83_9BACT</name>
<dbReference type="InterPro" id="IPR010905">
    <property type="entry name" value="Glyco_hydro_88"/>
</dbReference>
<dbReference type="SUPFAM" id="SSF50939">
    <property type="entry name" value="Sialidases"/>
    <property type="match status" value="1"/>
</dbReference>
<protein>
    <submittedName>
        <fullName evidence="3">Glycoside hydrolase family 88 protein</fullName>
    </submittedName>
</protein>
<accession>A0A851GC83</accession>
<dbReference type="InterPro" id="IPR052043">
    <property type="entry name" value="PolySaccharide_Degr_Enz"/>
</dbReference>
<dbReference type="InterPro" id="IPR008928">
    <property type="entry name" value="6-hairpin_glycosidase_sf"/>
</dbReference>
<evidence type="ECO:0000256" key="1">
    <source>
        <dbReference type="ARBA" id="ARBA00022801"/>
    </source>
</evidence>
<dbReference type="InterPro" id="IPR032342">
    <property type="entry name" value="DUF4861"/>
</dbReference>
<dbReference type="GO" id="GO:0005975">
    <property type="term" value="P:carbohydrate metabolic process"/>
    <property type="evidence" value="ECO:0007669"/>
    <property type="project" value="InterPro"/>
</dbReference>
<evidence type="ECO:0000256" key="2">
    <source>
        <dbReference type="SAM" id="SignalP"/>
    </source>
</evidence>
<sequence>MHCYSLLTLLAGATLATAIPATAKEPTPTPAKVLSDMKRVADWQIANPSRHRVSDWTQAPFFIGLTNLHQVSGEKRYLDVVTGFGKQINFGPGKRVYHADDHAVLQAWLDLYTLQPDQKQRLQPSIDHFPKLLKVLSKKQPASVSGGTFTWCWCDALFMSPPVWAQLSSLTKDPKYLEWADREWWTTTDVLYDPEAHLYYRDNKYFKKRTETGRKIFWARGNGWVIGGLVRMLDYLPADHPSRGKYLALYHDMMHALLKLQNPDGLWRTSLLDPEGNIGESSGTSFFVYGMAWGVNRGLLPADTFQPAVIKGWNALCQNIQATGMLGYVQKIGEAPGGAGPRSTEVYGSGAFLLAGAEIIRGLDPSKQKKGLTSYQGAKIKAPFLNAKPRVVARFVPERSDDFAWENDLIAFRTYGAALRSGTEDSGFDAWLKRVPSPVVDKWYLEDAKVLPYGNVNKSYHHDHGEGYDGYKVGNTRGCGGIALWTDGKLHNSNTFVGYKVIEQSPERAIFDLYYTSKFQGKLLRESKRITIIMGQRLFQCESRFTLDGKPASFHVAIGLNPQDKQSKAAFSPRQGKMLLWENLDGLGFGQGIIVDPASVSKMINHTDAKGQQQALCIAKTDDTGYIRWFSGYGWEGQGEITNAKLWTSYLDQFAATFLKTPFADHSQSLTVHQLPIPLDPLQPVPVKGVPGATRIKPNGGWCWYQGPRAIVTKNGKVLFTSIAGDTYAGHDAGDLWATSWDPNSGEVTHFELHNQFQRDDHNVAGLLEKPDGTILAVYGKHGSDRLQRWRHTTQPGDISSWTKEQSLNTGAAYTYSNVFRLSEENGKIYNFSRSIGYNPNCTISDDNGKSWKKGWRLLHWAKSDYKGDPNHTGVDGSRPYLRYASNNKDSIHFVTTEDHPRAYDNSIYHGYYSAGKLHNSTGSVLSQPASKDAKRLTPQSFTKVYQGGIDNVAWTVDLELDTKGLPYTVFSVQIDGKATRKQRYKNTCNDHRYWYARFDGKQWHSHEMAYAGTMLYSSESDYTGLVALDPDDPNTVVISTNADPVTGKALISNADQKRHWELYKGTTRNGGKTWQWTAITKNSDVDNLRPVIPSNPGGKRIILWGQGDLKSFTNYRLDICGITEERD</sequence>
<dbReference type="Proteomes" id="UP000557872">
    <property type="component" value="Unassembled WGS sequence"/>
</dbReference>
<dbReference type="RefSeq" id="WP_178931578.1">
    <property type="nucleotide sequence ID" value="NZ_JACBAZ010000002.1"/>
</dbReference>
<dbReference type="PANTHER" id="PTHR33886:SF8">
    <property type="entry name" value="UNSATURATED RHAMNOGALACTURONAN HYDROLASE (EUROFUNG)"/>
    <property type="match status" value="1"/>
</dbReference>
<keyword evidence="4" id="KW-1185">Reference proteome</keyword>
<dbReference type="InterPro" id="IPR012341">
    <property type="entry name" value="6hp_glycosidase-like_sf"/>
</dbReference>
<keyword evidence="1 3" id="KW-0378">Hydrolase</keyword>
<dbReference type="Gene3D" id="1.50.10.10">
    <property type="match status" value="1"/>
</dbReference>
<reference evidence="3 4" key="1">
    <citation type="submission" date="2020-07" db="EMBL/GenBank/DDBJ databases">
        <title>Roseicoccus Jingziensis gen. nov., sp. nov., isolated from coastal seawater.</title>
        <authorList>
            <person name="Feng X."/>
        </authorList>
    </citation>
    <scope>NUCLEOTIDE SEQUENCE [LARGE SCALE GENOMIC DNA]</scope>
    <source>
        <strain evidence="3 4">N1E253</strain>
    </source>
</reference>
<evidence type="ECO:0000313" key="3">
    <source>
        <dbReference type="EMBL" id="NWK55036.1"/>
    </source>
</evidence>
<dbReference type="Pfam" id="PF07470">
    <property type="entry name" value="Glyco_hydro_88"/>
    <property type="match status" value="1"/>
</dbReference>
<dbReference type="GO" id="GO:0016787">
    <property type="term" value="F:hydrolase activity"/>
    <property type="evidence" value="ECO:0007669"/>
    <property type="project" value="UniProtKB-KW"/>
</dbReference>
<dbReference type="EMBL" id="JACBAZ010000002">
    <property type="protein sequence ID" value="NWK55036.1"/>
    <property type="molecule type" value="Genomic_DNA"/>
</dbReference>
<dbReference type="InterPro" id="IPR036278">
    <property type="entry name" value="Sialidase_sf"/>
</dbReference>